<sequence length="86" mass="9747">ESKSAYQSIKDHYKYRSKNFHDSIEEYCKIDDAEKPNAYAKTLSGVMAYQKRVCAGGSKKGACTRLTEKLGCIYGLLYHLKQQGKC</sequence>
<dbReference type="Proteomes" id="UP000499080">
    <property type="component" value="Unassembled WGS sequence"/>
</dbReference>
<evidence type="ECO:0000313" key="1">
    <source>
        <dbReference type="EMBL" id="GBN76446.1"/>
    </source>
</evidence>
<name>A0A4Y2RM85_ARAVE</name>
<dbReference type="EMBL" id="BGPR01017537">
    <property type="protein sequence ID" value="GBN76446.1"/>
    <property type="molecule type" value="Genomic_DNA"/>
</dbReference>
<protein>
    <submittedName>
        <fullName evidence="1">Uncharacterized protein</fullName>
    </submittedName>
</protein>
<reference evidence="1 2" key="1">
    <citation type="journal article" date="2019" name="Sci. Rep.">
        <title>Orb-weaving spider Araneus ventricosus genome elucidates the spidroin gene catalogue.</title>
        <authorList>
            <person name="Kono N."/>
            <person name="Nakamura H."/>
            <person name="Ohtoshi R."/>
            <person name="Moran D.A.P."/>
            <person name="Shinohara A."/>
            <person name="Yoshida Y."/>
            <person name="Fujiwara M."/>
            <person name="Mori M."/>
            <person name="Tomita M."/>
            <person name="Arakawa K."/>
        </authorList>
    </citation>
    <scope>NUCLEOTIDE SEQUENCE [LARGE SCALE GENOMIC DNA]</scope>
</reference>
<feature type="non-terminal residue" evidence="1">
    <location>
        <position position="1"/>
    </location>
</feature>
<proteinExistence type="predicted"/>
<evidence type="ECO:0000313" key="2">
    <source>
        <dbReference type="Proteomes" id="UP000499080"/>
    </source>
</evidence>
<keyword evidence="2" id="KW-1185">Reference proteome</keyword>
<organism evidence="1 2">
    <name type="scientific">Araneus ventricosus</name>
    <name type="common">Orbweaver spider</name>
    <name type="synonym">Epeira ventricosa</name>
    <dbReference type="NCBI Taxonomy" id="182803"/>
    <lineage>
        <taxon>Eukaryota</taxon>
        <taxon>Metazoa</taxon>
        <taxon>Ecdysozoa</taxon>
        <taxon>Arthropoda</taxon>
        <taxon>Chelicerata</taxon>
        <taxon>Arachnida</taxon>
        <taxon>Araneae</taxon>
        <taxon>Araneomorphae</taxon>
        <taxon>Entelegynae</taxon>
        <taxon>Araneoidea</taxon>
        <taxon>Araneidae</taxon>
        <taxon>Araneus</taxon>
    </lineage>
</organism>
<gene>
    <name evidence="1" type="ORF">AVEN_147680_1</name>
</gene>
<dbReference type="AlphaFoldDB" id="A0A4Y2RM85"/>
<accession>A0A4Y2RM85</accession>
<comment type="caution">
    <text evidence="1">The sequence shown here is derived from an EMBL/GenBank/DDBJ whole genome shotgun (WGS) entry which is preliminary data.</text>
</comment>